<sequence length="284" mass="31476">MAPVITPDEASASVTVTPQSDADKMTIHYVAPNGEAKEVVATKVGNQWTLNDTPTGISIDNTSGTVTVNYQGVKNGSEVSASETHGNSNPSEKIVTNVPVKQSKPMSPIITWDREKKSVSIKPNGKIDKMKIQIISSANNTDKELIATKVVNQWKLNKKMNGIQIDRKTGIVTIDYRMSQNFKELLVSSKFGNSDESEIIHFIIPKFKGLVYDLDNYNKQENTVYEFENENIKKQSVIKKQVKASKIELPNTGKKQTDEKGNASIVLLLLGLILCKLNLKRKDL</sequence>
<organism evidence="1 2">
    <name type="scientific">Staphylococcus warneri</name>
    <dbReference type="NCBI Taxonomy" id="1292"/>
    <lineage>
        <taxon>Bacteria</taxon>
        <taxon>Bacillati</taxon>
        <taxon>Bacillota</taxon>
        <taxon>Bacilli</taxon>
        <taxon>Bacillales</taxon>
        <taxon>Staphylococcaceae</taxon>
        <taxon>Staphylococcus</taxon>
    </lineage>
</organism>
<dbReference type="EMBL" id="JAANHJ010000001">
    <property type="protein sequence ID" value="MCG6225276.1"/>
    <property type="molecule type" value="Genomic_DNA"/>
</dbReference>
<dbReference type="Proteomes" id="UP000814367">
    <property type="component" value="Unassembled WGS sequence"/>
</dbReference>
<comment type="caution">
    <text evidence="1">The sequence shown here is derived from an EMBL/GenBank/DDBJ whole genome shotgun (WGS) entry which is preliminary data.</text>
</comment>
<protein>
    <submittedName>
        <fullName evidence="1">Cell wall anchor protein</fullName>
    </submittedName>
</protein>
<accession>A0ABS9NEU1</accession>
<evidence type="ECO:0000313" key="2">
    <source>
        <dbReference type="Proteomes" id="UP000814367"/>
    </source>
</evidence>
<proteinExistence type="predicted"/>
<name>A0ABS9NEU1_STAWA</name>
<evidence type="ECO:0000313" key="1">
    <source>
        <dbReference type="EMBL" id="MCG6225276.1"/>
    </source>
</evidence>
<reference evidence="1 2" key="1">
    <citation type="submission" date="2020-03" db="EMBL/GenBank/DDBJ databases">
        <title>Comparative genetics of Staphylococcus warneri persistents from caprine mastitis.</title>
        <authorList>
            <person name="Franca C.A."/>
            <person name="Rosa D.S."/>
            <person name="Silva A."/>
            <person name="Rodrigues D.L.N."/>
            <person name="Santos R.G."/>
            <person name="Castillo R.E.H."/>
            <person name="Moreira M.A.S."/>
            <person name="Lima M.C."/>
            <person name="Gouveia G.V."/>
            <person name="Gouveia J.J.S."/>
            <person name="Souza R.F.S."/>
            <person name="Bertram B."/>
            <person name="Azevedo V."/>
            <person name="Costa M."/>
        </authorList>
    </citation>
    <scope>NUCLEOTIDE SEQUENCE [LARGE SCALE GENOMIC DNA]</scope>
    <source>
        <strain evidence="1 2">Cap 9.2</strain>
    </source>
</reference>
<keyword evidence="2" id="KW-1185">Reference proteome</keyword>
<gene>
    <name evidence="1" type="ORF">G8J23_04530</name>
</gene>